<dbReference type="GO" id="GO:0005829">
    <property type="term" value="C:cytosol"/>
    <property type="evidence" value="ECO:0007669"/>
    <property type="project" value="TreeGrafter"/>
</dbReference>
<dbReference type="Gene3D" id="3.30.1360.120">
    <property type="entry name" value="Probable tRNA modification gtpase trme, domain 1"/>
    <property type="match status" value="1"/>
</dbReference>
<dbReference type="EMBL" id="BARU01027765">
    <property type="protein sequence ID" value="GAH76141.1"/>
    <property type="molecule type" value="Genomic_DNA"/>
</dbReference>
<evidence type="ECO:0000313" key="1">
    <source>
        <dbReference type="EMBL" id="GAH76141.1"/>
    </source>
</evidence>
<dbReference type="PANTHER" id="PTHR43757:SF2">
    <property type="entry name" value="AMINOMETHYLTRANSFERASE, MITOCHONDRIAL"/>
    <property type="match status" value="1"/>
</dbReference>
<dbReference type="AlphaFoldDB" id="X1I160"/>
<proteinExistence type="predicted"/>
<gene>
    <name evidence="1" type="ORF">S03H2_44407</name>
</gene>
<dbReference type="InterPro" id="IPR028896">
    <property type="entry name" value="GcvT/YgfZ/DmdA"/>
</dbReference>
<reference evidence="1" key="1">
    <citation type="journal article" date="2014" name="Front. Microbiol.">
        <title>High frequency of phylogenetically diverse reductive dehalogenase-homologous genes in deep subseafloor sedimentary metagenomes.</title>
        <authorList>
            <person name="Kawai M."/>
            <person name="Futagami T."/>
            <person name="Toyoda A."/>
            <person name="Takaki Y."/>
            <person name="Nishi S."/>
            <person name="Hori S."/>
            <person name="Arai W."/>
            <person name="Tsubouchi T."/>
            <person name="Morono Y."/>
            <person name="Uchiyama I."/>
            <person name="Ito T."/>
            <person name="Fujiyama A."/>
            <person name="Inagaki F."/>
            <person name="Takami H."/>
        </authorList>
    </citation>
    <scope>NUCLEOTIDE SEQUENCE</scope>
    <source>
        <strain evidence="1">Expedition CK06-06</strain>
    </source>
</reference>
<accession>X1I160</accession>
<dbReference type="SUPFAM" id="SSF103025">
    <property type="entry name" value="Folate-binding domain"/>
    <property type="match status" value="1"/>
</dbReference>
<name>X1I160_9ZZZZ</name>
<organism evidence="1">
    <name type="scientific">marine sediment metagenome</name>
    <dbReference type="NCBI Taxonomy" id="412755"/>
    <lineage>
        <taxon>unclassified sequences</taxon>
        <taxon>metagenomes</taxon>
        <taxon>ecological metagenomes</taxon>
    </lineage>
</organism>
<protein>
    <submittedName>
        <fullName evidence="1">Uncharacterized protein</fullName>
    </submittedName>
</protein>
<dbReference type="InterPro" id="IPR027266">
    <property type="entry name" value="TrmE/GcvT-like"/>
</dbReference>
<feature type="non-terminal residue" evidence="1">
    <location>
        <position position="50"/>
    </location>
</feature>
<comment type="caution">
    <text evidence="1">The sequence shown here is derived from an EMBL/GenBank/DDBJ whole genome shotgun (WGS) entry which is preliminary data.</text>
</comment>
<dbReference type="PANTHER" id="PTHR43757">
    <property type="entry name" value="AMINOMETHYLTRANSFERASE"/>
    <property type="match status" value="1"/>
</dbReference>
<sequence length="50" mass="5899">MEELLLTPLHEEHLKLKARMIPFDGFDMPVQYTGIIEEHFAVREKIGIFD</sequence>